<protein>
    <submittedName>
        <fullName evidence="1">Uncharacterized protein</fullName>
    </submittedName>
</protein>
<evidence type="ECO:0000313" key="1">
    <source>
        <dbReference type="EMBL" id="KAJ8470901.1"/>
    </source>
</evidence>
<evidence type="ECO:0000313" key="2">
    <source>
        <dbReference type="Proteomes" id="UP001222027"/>
    </source>
</evidence>
<dbReference type="Proteomes" id="UP001222027">
    <property type="component" value="Unassembled WGS sequence"/>
</dbReference>
<accession>A0AAV8Q6V8</accession>
<comment type="caution">
    <text evidence="1">The sequence shown here is derived from an EMBL/GenBank/DDBJ whole genome shotgun (WGS) entry which is preliminary data.</text>
</comment>
<dbReference type="AlphaFoldDB" id="A0AAV8Q6V8"/>
<dbReference type="EMBL" id="JAQQAF010000007">
    <property type="protein sequence ID" value="KAJ8470901.1"/>
    <property type="molecule type" value="Genomic_DNA"/>
</dbReference>
<organism evidence="1 2">
    <name type="scientific">Ensete ventricosum</name>
    <name type="common">Abyssinian banana</name>
    <name type="synonym">Musa ensete</name>
    <dbReference type="NCBI Taxonomy" id="4639"/>
    <lineage>
        <taxon>Eukaryota</taxon>
        <taxon>Viridiplantae</taxon>
        <taxon>Streptophyta</taxon>
        <taxon>Embryophyta</taxon>
        <taxon>Tracheophyta</taxon>
        <taxon>Spermatophyta</taxon>
        <taxon>Magnoliopsida</taxon>
        <taxon>Liliopsida</taxon>
        <taxon>Zingiberales</taxon>
        <taxon>Musaceae</taxon>
        <taxon>Ensete</taxon>
    </lineage>
</organism>
<sequence length="75" mass="8296">MGGFRYLRLKALEEAKLAKQQEDKTSSEERSLLLLSSPPVTVIMCTRKLCLVSFLSSSAAKPDRLGSIRARAMLP</sequence>
<gene>
    <name evidence="1" type="ORF">OPV22_025244</name>
</gene>
<proteinExistence type="predicted"/>
<keyword evidence="2" id="KW-1185">Reference proteome</keyword>
<reference evidence="1 2" key="1">
    <citation type="submission" date="2022-12" db="EMBL/GenBank/DDBJ databases">
        <title>Chromosome-scale assembly of the Ensete ventricosum genome.</title>
        <authorList>
            <person name="Dussert Y."/>
            <person name="Stocks J."/>
            <person name="Wendawek A."/>
            <person name="Woldeyes F."/>
            <person name="Nichols R.A."/>
            <person name="Borrell J.S."/>
        </authorList>
    </citation>
    <scope>NUCLEOTIDE SEQUENCE [LARGE SCALE GENOMIC DNA]</scope>
    <source>
        <strain evidence="2">cv. Maze</strain>
        <tissue evidence="1">Seeds</tissue>
    </source>
</reference>
<name>A0AAV8Q6V8_ENSVE</name>